<dbReference type="Proteomes" id="UP000028542">
    <property type="component" value="Unassembled WGS sequence"/>
</dbReference>
<organism evidence="2 3">
    <name type="scientific">Clostridium sulfidigenes</name>
    <dbReference type="NCBI Taxonomy" id="318464"/>
    <lineage>
        <taxon>Bacteria</taxon>
        <taxon>Bacillati</taxon>
        <taxon>Bacillota</taxon>
        <taxon>Clostridia</taxon>
        <taxon>Eubacteriales</taxon>
        <taxon>Clostridiaceae</taxon>
        <taxon>Clostridium</taxon>
    </lineage>
</organism>
<name>A0A084JIA1_9CLOT</name>
<dbReference type="AlphaFoldDB" id="A0A084JIA1"/>
<keyword evidence="3" id="KW-1185">Reference proteome</keyword>
<feature type="domain" description="Helix-turn-helix" evidence="1">
    <location>
        <begin position="5"/>
        <end position="53"/>
    </location>
</feature>
<sequence>MEDYLLSVAETAKRLGVASNRNFVYELIEKGLLKSIKLKSLKVRNSEINRFLEWAEGKDLSNLNNIKELN</sequence>
<dbReference type="STRING" id="318464.IO99_00435"/>
<evidence type="ECO:0000313" key="3">
    <source>
        <dbReference type="Proteomes" id="UP000028542"/>
    </source>
</evidence>
<gene>
    <name evidence="2" type="ORF">IO99_00435</name>
</gene>
<dbReference type="Pfam" id="PF12728">
    <property type="entry name" value="HTH_17"/>
    <property type="match status" value="1"/>
</dbReference>
<accession>A0A084JIA1</accession>
<dbReference type="EMBL" id="JPMD01000001">
    <property type="protein sequence ID" value="KEZ88685.1"/>
    <property type="molecule type" value="Genomic_DNA"/>
</dbReference>
<dbReference type="InterPro" id="IPR041657">
    <property type="entry name" value="HTH_17"/>
</dbReference>
<dbReference type="eggNOG" id="ENOG5033AWG">
    <property type="taxonomic scope" value="Bacteria"/>
</dbReference>
<comment type="caution">
    <text evidence="2">The sequence shown here is derived from an EMBL/GenBank/DDBJ whole genome shotgun (WGS) entry which is preliminary data.</text>
</comment>
<reference evidence="2 3" key="1">
    <citation type="submission" date="2014-07" db="EMBL/GenBank/DDBJ databases">
        <title>Draft genome of Clostridium sulfidigenes 113A isolated from sediments associated with methane hydrate from Krishna Godavari basin.</title>
        <authorList>
            <person name="Honkalas V.S."/>
            <person name="Dabir A.P."/>
            <person name="Arora P."/>
            <person name="Dhakephalkar P.K."/>
        </authorList>
    </citation>
    <scope>NUCLEOTIDE SEQUENCE [LARGE SCALE GENOMIC DNA]</scope>
    <source>
        <strain evidence="2 3">113A</strain>
    </source>
</reference>
<proteinExistence type="predicted"/>
<dbReference type="RefSeq" id="WP_035128941.1">
    <property type="nucleotide sequence ID" value="NZ_JPMD01000001.1"/>
</dbReference>
<evidence type="ECO:0000313" key="2">
    <source>
        <dbReference type="EMBL" id="KEZ88685.1"/>
    </source>
</evidence>
<evidence type="ECO:0000259" key="1">
    <source>
        <dbReference type="Pfam" id="PF12728"/>
    </source>
</evidence>
<protein>
    <recommendedName>
        <fullName evidence="1">Helix-turn-helix domain-containing protein</fullName>
    </recommendedName>
</protein>